<evidence type="ECO:0000313" key="2">
    <source>
        <dbReference type="Proteomes" id="UP001268256"/>
    </source>
</evidence>
<dbReference type="RefSeq" id="WP_322878578.1">
    <property type="nucleotide sequence ID" value="NZ_JAVMIP010000011.1"/>
</dbReference>
<evidence type="ECO:0000313" key="1">
    <source>
        <dbReference type="EMBL" id="MDS3861333.1"/>
    </source>
</evidence>
<comment type="caution">
    <text evidence="1">The sequence shown here is derived from an EMBL/GenBank/DDBJ whole genome shotgun (WGS) entry which is preliminary data.</text>
</comment>
<dbReference type="InterPro" id="IPR029063">
    <property type="entry name" value="SAM-dependent_MTases_sf"/>
</dbReference>
<dbReference type="EMBL" id="JAVMIP010000011">
    <property type="protein sequence ID" value="MDS3861333.1"/>
    <property type="molecule type" value="Genomic_DNA"/>
</dbReference>
<keyword evidence="1" id="KW-0808">Transferase</keyword>
<gene>
    <name evidence="1" type="ORF">RIF25_10990</name>
</gene>
<reference evidence="2" key="1">
    <citation type="submission" date="2023-07" db="EMBL/GenBank/DDBJ databases">
        <authorList>
            <person name="Luz R."/>
            <person name="Cordeiro R."/>
            <person name="Fonseca A."/>
            <person name="Goncalves V."/>
        </authorList>
    </citation>
    <scope>NUCLEOTIDE SEQUENCE [LARGE SCALE GENOMIC DNA]</scope>
    <source>
        <strain evidence="2">BACA0444</strain>
    </source>
</reference>
<dbReference type="Proteomes" id="UP001268256">
    <property type="component" value="Unassembled WGS sequence"/>
</dbReference>
<dbReference type="EC" id="2.1.1.-" evidence="1"/>
<proteinExistence type="predicted"/>
<dbReference type="AlphaFoldDB" id="A0AAE4FS53"/>
<dbReference type="SUPFAM" id="SSF53335">
    <property type="entry name" value="S-adenosyl-L-methionine-dependent methyltransferases"/>
    <property type="match status" value="1"/>
</dbReference>
<sequence>MTNKSVEQLMSTEHLPENFQAMDGYFGDFFGLMRSALSAGGSEFGLGMSLFSLAVSIKANRIVEIGRFKGFSTLCLASALKFLDIGWQEPQQHKQRPDINYPELEKPQTRKLYSIDPFPTTEATELITKANLSSYVELINTRSDQVTINETVDLIFIDGDHSYEGCKEDVYNYVPWILRPGGYFILHDYYGWYDAQGINNSPIKKVTDEIIAEGIYEHILMDTGYMSFTIFRNPTD</sequence>
<keyword evidence="2" id="KW-1185">Reference proteome</keyword>
<dbReference type="GO" id="GO:0032259">
    <property type="term" value="P:methylation"/>
    <property type="evidence" value="ECO:0007669"/>
    <property type="project" value="UniProtKB-KW"/>
</dbReference>
<dbReference type="GO" id="GO:0008168">
    <property type="term" value="F:methyltransferase activity"/>
    <property type="evidence" value="ECO:0007669"/>
    <property type="project" value="UniProtKB-KW"/>
</dbReference>
<protein>
    <submittedName>
        <fullName evidence="1">Class I SAM-dependent methyltransferase</fullName>
        <ecNumber evidence="1">2.1.1.-</ecNumber>
    </submittedName>
</protein>
<organism evidence="1 2">
    <name type="scientific">Pseudocalidococcus azoricus BACA0444</name>
    <dbReference type="NCBI Taxonomy" id="2918990"/>
    <lineage>
        <taxon>Bacteria</taxon>
        <taxon>Bacillati</taxon>
        <taxon>Cyanobacteriota</taxon>
        <taxon>Cyanophyceae</taxon>
        <taxon>Acaryochloridales</taxon>
        <taxon>Thermosynechococcaceae</taxon>
        <taxon>Pseudocalidococcus</taxon>
        <taxon>Pseudocalidococcus azoricus</taxon>
    </lineage>
</organism>
<accession>A0AAE4FS53</accession>
<dbReference type="Gene3D" id="3.40.50.150">
    <property type="entry name" value="Vaccinia Virus protein VP39"/>
    <property type="match status" value="1"/>
</dbReference>
<keyword evidence="1" id="KW-0489">Methyltransferase</keyword>
<name>A0AAE4FS53_9CYAN</name>
<dbReference type="Pfam" id="PF13578">
    <property type="entry name" value="Methyltransf_24"/>
    <property type="match status" value="1"/>
</dbReference>